<dbReference type="Proteomes" id="UP000822993">
    <property type="component" value="Unassembled WGS sequence"/>
</dbReference>
<keyword evidence="4" id="KW-1185">Reference proteome</keyword>
<dbReference type="EMBL" id="JACSPN010000006">
    <property type="protein sequence ID" value="MBE7700048.1"/>
    <property type="molecule type" value="Genomic_DNA"/>
</dbReference>
<dbReference type="RefSeq" id="WP_193719328.1">
    <property type="nucleotide sequence ID" value="NZ_JACSPN010000006.1"/>
</dbReference>
<comment type="caution">
    <text evidence="3">The sequence shown here is derived from an EMBL/GenBank/DDBJ whole genome shotgun (WGS) entry which is preliminary data.</text>
</comment>
<proteinExistence type="predicted"/>
<gene>
    <name evidence="3" type="ORF">H9623_06970</name>
</gene>
<evidence type="ECO:0000256" key="2">
    <source>
        <dbReference type="SAM" id="Phobius"/>
    </source>
</evidence>
<dbReference type="AlphaFoldDB" id="A0A9D5U8C3"/>
<keyword evidence="2" id="KW-0812">Transmembrane</keyword>
<sequence>MTAEKPAIPPIPTKRPAAPKPPPSSTGLIQWGVVALIVGQILYNAGRQSQLSAAMNPYATDSGSGPLILIGGLITLAGLVLAVRGLLRVASRIDFLYHRNGGQ</sequence>
<keyword evidence="2" id="KW-0472">Membrane</keyword>
<feature type="region of interest" description="Disordered" evidence="1">
    <location>
        <begin position="1"/>
        <end position="25"/>
    </location>
</feature>
<name>A0A9D5U8C3_9CELL</name>
<feature type="transmembrane region" description="Helical" evidence="2">
    <location>
        <begin position="67"/>
        <end position="87"/>
    </location>
</feature>
<keyword evidence="2" id="KW-1133">Transmembrane helix</keyword>
<organism evidence="3 4">
    <name type="scientific">Oerskovia douganii</name>
    <dbReference type="NCBI Taxonomy" id="2762210"/>
    <lineage>
        <taxon>Bacteria</taxon>
        <taxon>Bacillati</taxon>
        <taxon>Actinomycetota</taxon>
        <taxon>Actinomycetes</taxon>
        <taxon>Micrococcales</taxon>
        <taxon>Cellulomonadaceae</taxon>
        <taxon>Oerskovia</taxon>
    </lineage>
</organism>
<evidence type="ECO:0000313" key="4">
    <source>
        <dbReference type="Proteomes" id="UP000822993"/>
    </source>
</evidence>
<evidence type="ECO:0000256" key="1">
    <source>
        <dbReference type="SAM" id="MobiDB-lite"/>
    </source>
</evidence>
<evidence type="ECO:0000313" key="3">
    <source>
        <dbReference type="EMBL" id="MBE7700048.1"/>
    </source>
</evidence>
<accession>A0A9D5U8C3</accession>
<protein>
    <submittedName>
        <fullName evidence="3">Uncharacterized protein</fullName>
    </submittedName>
</protein>
<reference evidence="3 4" key="1">
    <citation type="submission" date="2020-08" db="EMBL/GenBank/DDBJ databases">
        <title>A Genomic Blueprint of the Chicken Gut Microbiome.</title>
        <authorList>
            <person name="Gilroy R."/>
            <person name="Ravi A."/>
            <person name="Getino M."/>
            <person name="Pursley I."/>
            <person name="Horton D.L."/>
            <person name="Alikhan N.-F."/>
            <person name="Baker D."/>
            <person name="Gharbi K."/>
            <person name="Hall N."/>
            <person name="Watson M."/>
            <person name="Adriaenssens E.M."/>
            <person name="Foster-Nyarko E."/>
            <person name="Jarju S."/>
            <person name="Secka A."/>
            <person name="Antonio M."/>
            <person name="Oren A."/>
            <person name="Chaudhuri R."/>
            <person name="La Ragione R.M."/>
            <person name="Hildebrand F."/>
            <person name="Pallen M.J."/>
        </authorList>
    </citation>
    <scope>NUCLEOTIDE SEQUENCE [LARGE SCALE GENOMIC DNA]</scope>
    <source>
        <strain evidence="3 4">Sa1BUA8</strain>
    </source>
</reference>
<feature type="compositionally biased region" description="Pro residues" evidence="1">
    <location>
        <begin position="7"/>
        <end position="24"/>
    </location>
</feature>